<dbReference type="GO" id="GO:0016887">
    <property type="term" value="F:ATP hydrolysis activity"/>
    <property type="evidence" value="ECO:0007669"/>
    <property type="project" value="InterPro"/>
</dbReference>
<dbReference type="Gene3D" id="3.40.50.300">
    <property type="entry name" value="P-loop containing nucleotide triphosphate hydrolases"/>
    <property type="match status" value="2"/>
</dbReference>
<dbReference type="Gene3D" id="1.10.287.1490">
    <property type="match status" value="1"/>
</dbReference>
<dbReference type="GO" id="GO:0007062">
    <property type="term" value="P:sister chromatid cohesion"/>
    <property type="evidence" value="ECO:0007669"/>
    <property type="project" value="InterPro"/>
</dbReference>
<evidence type="ECO:0000256" key="2">
    <source>
        <dbReference type="ARBA" id="ARBA00022741"/>
    </source>
</evidence>
<dbReference type="GO" id="GO:0030261">
    <property type="term" value="P:chromosome condensation"/>
    <property type="evidence" value="ECO:0007669"/>
    <property type="project" value="UniProtKB-KW"/>
</dbReference>
<feature type="coiled-coil region" evidence="7">
    <location>
        <begin position="374"/>
        <end position="408"/>
    </location>
</feature>
<dbReference type="InterPro" id="IPR027417">
    <property type="entry name" value="P-loop_NTPase"/>
</dbReference>
<dbReference type="GO" id="GO:0007059">
    <property type="term" value="P:chromosome segregation"/>
    <property type="evidence" value="ECO:0007669"/>
    <property type="project" value="UniProtKB-UniRule"/>
</dbReference>
<feature type="domain" description="RecF/RecN/SMC N-terminal" evidence="9">
    <location>
        <begin position="2"/>
        <end position="936"/>
    </location>
</feature>
<comment type="function">
    <text evidence="7">Required for chromosome condensation and partitioning.</text>
</comment>
<proteinExistence type="inferred from homology"/>
<keyword evidence="2 7" id="KW-0547">Nucleotide-binding</keyword>
<dbReference type="InterPro" id="IPR024704">
    <property type="entry name" value="SMC"/>
</dbReference>
<dbReference type="PANTHER" id="PTHR42963:SF1">
    <property type="entry name" value="DUF4476 DOMAIN-CONTAINING PROTEIN"/>
    <property type="match status" value="1"/>
</dbReference>
<feature type="coiled-coil region" evidence="7">
    <location>
        <begin position="234"/>
        <end position="338"/>
    </location>
</feature>
<feature type="coiled-coil region" evidence="7">
    <location>
        <begin position="167"/>
        <end position="208"/>
    </location>
</feature>
<evidence type="ECO:0000256" key="3">
    <source>
        <dbReference type="ARBA" id="ARBA00022840"/>
    </source>
</evidence>
<keyword evidence="3 7" id="KW-0067">ATP-binding</keyword>
<comment type="subcellular location">
    <subcellularLocation>
        <location evidence="7">Cytoplasm</location>
    </subcellularLocation>
</comment>
<keyword evidence="1 7" id="KW-0963">Cytoplasm</keyword>
<dbReference type="PIRSF" id="PIRSF005719">
    <property type="entry name" value="SMC"/>
    <property type="match status" value="1"/>
</dbReference>
<comment type="subunit">
    <text evidence="7">Homodimer.</text>
</comment>
<dbReference type="KEGG" id="tpav:HRQ91_08140"/>
<feature type="coiled-coil region" evidence="7">
    <location>
        <begin position="731"/>
        <end position="793"/>
    </location>
</feature>
<feature type="region of interest" description="Disordered" evidence="8">
    <location>
        <begin position="969"/>
        <end position="1044"/>
    </location>
</feature>
<dbReference type="GO" id="GO:0005524">
    <property type="term" value="F:ATP binding"/>
    <property type="evidence" value="ECO:0007669"/>
    <property type="project" value="UniProtKB-UniRule"/>
</dbReference>
<feature type="binding site" evidence="7">
    <location>
        <begin position="32"/>
        <end position="39"/>
    </location>
    <ligand>
        <name>ATP</name>
        <dbReference type="ChEBI" id="CHEBI:30616"/>
    </ligand>
</feature>
<dbReference type="PANTHER" id="PTHR42963">
    <property type="entry name" value="CHROMOSOME PARTITION PROTEIN MUKB"/>
    <property type="match status" value="1"/>
</dbReference>
<dbReference type="InterPro" id="IPR050308">
    <property type="entry name" value="MukB/SMC"/>
</dbReference>
<name>A0A975F4V7_9SPIR</name>
<keyword evidence="4 7" id="KW-0175">Coiled coil</keyword>
<organism evidence="10 11">
    <name type="scientific">Treponema parvum</name>
    <dbReference type="NCBI Taxonomy" id="138851"/>
    <lineage>
        <taxon>Bacteria</taxon>
        <taxon>Pseudomonadati</taxon>
        <taxon>Spirochaetota</taxon>
        <taxon>Spirochaetia</taxon>
        <taxon>Spirochaetales</taxon>
        <taxon>Treponemataceae</taxon>
        <taxon>Treponema</taxon>
    </lineage>
</organism>
<dbReference type="GO" id="GO:0003677">
    <property type="term" value="F:DNA binding"/>
    <property type="evidence" value="ECO:0007669"/>
    <property type="project" value="UniProtKB-UniRule"/>
</dbReference>
<evidence type="ECO:0000256" key="4">
    <source>
        <dbReference type="ARBA" id="ARBA00023054"/>
    </source>
</evidence>
<dbReference type="GO" id="GO:0005737">
    <property type="term" value="C:cytoplasm"/>
    <property type="evidence" value="ECO:0007669"/>
    <property type="project" value="UniProtKB-SubCell"/>
</dbReference>
<keyword evidence="6 7" id="KW-0238">DNA-binding</keyword>
<feature type="compositionally biased region" description="Basic and acidic residues" evidence="8">
    <location>
        <begin position="991"/>
        <end position="1019"/>
    </location>
</feature>
<reference evidence="10 11" key="1">
    <citation type="journal article" date="2021" name="Microbiol. Resour. Announc.">
        <title>Complete Genome Sequences of Three Human Oral Treponema parvum Isolates.</title>
        <authorList>
            <person name="Zeng H."/>
            <person name="Watt R.M."/>
        </authorList>
    </citation>
    <scope>NUCLEOTIDE SEQUENCE [LARGE SCALE GENOMIC DNA]</scope>
    <source>
        <strain evidence="10 11">ATCC 700770</strain>
    </source>
</reference>
<feature type="coiled-coil region" evidence="7">
    <location>
        <begin position="541"/>
        <end position="687"/>
    </location>
</feature>
<protein>
    <recommendedName>
        <fullName evidence="7">Chromosome partition protein Smc</fullName>
    </recommendedName>
</protein>
<dbReference type="InterPro" id="IPR011890">
    <property type="entry name" value="SMC_prok"/>
</dbReference>
<sequence length="1044" mass="117916">MFLKNLEIFGFKSFADRIHIDFAEGITALLGPNGCGKSNVVDAIKWVLAENKSKSLRAAKMEDVIFNGTERRPPLNIAEVTLTIMNENSLLPLEVPEIAIKRRIYRSGENEYYINNSQVGPSEIKKLFMDTGIGKAAYSVMEQGKIDQILSSKPEDRRYLFEEAAGISRSKAECAEAERELERTRINLQQTEISLAEIKRSYDTLKTQSEKTIRYRKIKEEIFNNELDIQLLKLKGFIQDKSRSERDLEATEEKRNAVRAEIEEINNTLSENMDKVKAMQEEVYEKQAGLIGIQKEKNGKLDLAKQFNERSGEIKEKIAQLEAHGRAVQSRIDDLNDEIDERSAGLHEKDGQLSGISKNIKSFEQNITQAASLITENDKTAAECEKKIAELEKTHSALRGELGAITENIVTQLDLRLKEAGISSAAVNKAKDDLRNILEKLKIFLSGRKNIFADIASSNAAVGHKTETAAMTAERQTGQKSSEGNKSAAKEATEAFAEAERMLLQLEDAVNGYITATPQFLEEFLSPEGIITQKRKIDEKIRNNEEDSDKNKKRIASLESENSGLAKKIDEYKETLQKLRINEAQMQAEITAAKQQIELLRKNLVSEQNTLRSNEEELYTEQKRDKEVNEQILSIEQELAEIENRGKRLAEELKELDKKIIEGNSNVSGKQEKLKKKQEEQNKFQERYEHLSVSLSSLDTEIRNIKQNFSDTHSRDLMEFEERMYTLTAPAAVLREKLNEAKEVLKELGQVNLMAPEEFGEVKERYERQQTHYDDTKTSLENLERVSEEIKVKSTEMFLDTYNKIKKNFHNMFRRLFNGGRAELRLEDPQNVLTSGIEIFAQPPGKKLESIVLLSGGEKTMTAVALLFATYQVRPSPFCLLDEIDAALDDNNVSSFITSLRAFANVSQYIIITHNKKTVLGANTMLGVTMEESGVSKVIALRLDEDIKSAQKEEEFDANFVEEDVAPEEGVYIPPRPPKRIYNADGTITDPVKKNREKAPSSARTADKNAEAVPEKEKNLGASAETDAEENVSLKNIGEDGSND</sequence>
<gene>
    <name evidence="7" type="primary">smc</name>
    <name evidence="10" type="ORF">HRQ91_08140</name>
</gene>
<dbReference type="Pfam" id="PF02463">
    <property type="entry name" value="SMC_N"/>
    <property type="match status" value="1"/>
</dbReference>
<dbReference type="AlphaFoldDB" id="A0A975F4V7"/>
<dbReference type="GO" id="GO:0006260">
    <property type="term" value="P:DNA replication"/>
    <property type="evidence" value="ECO:0007669"/>
    <property type="project" value="UniProtKB-UniRule"/>
</dbReference>
<evidence type="ECO:0000313" key="11">
    <source>
        <dbReference type="Proteomes" id="UP000671908"/>
    </source>
</evidence>
<keyword evidence="5" id="KW-0226">DNA condensation</keyword>
<evidence type="ECO:0000256" key="8">
    <source>
        <dbReference type="SAM" id="MobiDB-lite"/>
    </source>
</evidence>
<evidence type="ECO:0000256" key="5">
    <source>
        <dbReference type="ARBA" id="ARBA00023067"/>
    </source>
</evidence>
<dbReference type="Proteomes" id="UP000671908">
    <property type="component" value="Chromosome"/>
</dbReference>
<dbReference type="EMBL" id="CP054142">
    <property type="protein sequence ID" value="QTQ14425.1"/>
    <property type="molecule type" value="Genomic_DNA"/>
</dbReference>
<evidence type="ECO:0000313" key="10">
    <source>
        <dbReference type="EMBL" id="QTQ14425.1"/>
    </source>
</evidence>
<keyword evidence="11" id="KW-1185">Reference proteome</keyword>
<evidence type="ECO:0000259" key="9">
    <source>
        <dbReference type="Pfam" id="PF02463"/>
    </source>
</evidence>
<evidence type="ECO:0000256" key="1">
    <source>
        <dbReference type="ARBA" id="ARBA00022490"/>
    </source>
</evidence>
<dbReference type="InterPro" id="IPR003395">
    <property type="entry name" value="RecF/RecN/SMC_N"/>
</dbReference>
<evidence type="ECO:0000256" key="6">
    <source>
        <dbReference type="ARBA" id="ARBA00023125"/>
    </source>
</evidence>
<dbReference type="RefSeq" id="WP_210119081.1">
    <property type="nucleotide sequence ID" value="NZ_CP054142.1"/>
</dbReference>
<dbReference type="HAMAP" id="MF_01894">
    <property type="entry name" value="Smc_prok"/>
    <property type="match status" value="1"/>
</dbReference>
<accession>A0A975F4V7</accession>
<evidence type="ECO:0000256" key="7">
    <source>
        <dbReference type="HAMAP-Rule" id="MF_01894"/>
    </source>
</evidence>
<comment type="domain">
    <text evidence="7">Contains large globular domains required for ATP hydrolysis at each terminus and a third globular domain forming a flexible hinge near the middle of the molecule. These domains are separated by coiled-coil structures.</text>
</comment>
<dbReference type="SUPFAM" id="SSF52540">
    <property type="entry name" value="P-loop containing nucleoside triphosphate hydrolases"/>
    <property type="match status" value="1"/>
</dbReference>
<comment type="similarity">
    <text evidence="7">Belongs to the SMC family.</text>
</comment>